<evidence type="ECO:0000259" key="3">
    <source>
        <dbReference type="PROSITE" id="PS50048"/>
    </source>
</evidence>
<organism evidence="4 5">
    <name type="scientific">Neoarthrinium moseri</name>
    <dbReference type="NCBI Taxonomy" id="1658444"/>
    <lineage>
        <taxon>Eukaryota</taxon>
        <taxon>Fungi</taxon>
        <taxon>Dikarya</taxon>
        <taxon>Ascomycota</taxon>
        <taxon>Pezizomycotina</taxon>
        <taxon>Sordariomycetes</taxon>
        <taxon>Xylariomycetidae</taxon>
        <taxon>Amphisphaeriales</taxon>
        <taxon>Apiosporaceae</taxon>
        <taxon>Neoarthrinium</taxon>
    </lineage>
</organism>
<dbReference type="SMART" id="SM00066">
    <property type="entry name" value="GAL4"/>
    <property type="match status" value="1"/>
</dbReference>
<dbReference type="InterPro" id="IPR001138">
    <property type="entry name" value="Zn2Cys6_DnaBD"/>
</dbReference>
<dbReference type="Proteomes" id="UP000829685">
    <property type="component" value="Unassembled WGS sequence"/>
</dbReference>
<dbReference type="GO" id="GO:0045944">
    <property type="term" value="P:positive regulation of transcription by RNA polymerase II"/>
    <property type="evidence" value="ECO:0007669"/>
    <property type="project" value="TreeGrafter"/>
</dbReference>
<evidence type="ECO:0000256" key="2">
    <source>
        <dbReference type="SAM" id="MobiDB-lite"/>
    </source>
</evidence>
<dbReference type="CDD" id="cd00067">
    <property type="entry name" value="GAL4"/>
    <property type="match status" value="1"/>
</dbReference>
<dbReference type="PROSITE" id="PS50048">
    <property type="entry name" value="ZN2_CY6_FUNGAL_2"/>
    <property type="match status" value="1"/>
</dbReference>
<accession>A0A9P9WNA1</accession>
<feature type="compositionally biased region" description="Basic and acidic residues" evidence="2">
    <location>
        <begin position="105"/>
        <end position="117"/>
    </location>
</feature>
<proteinExistence type="predicted"/>
<dbReference type="GO" id="GO:0008270">
    <property type="term" value="F:zinc ion binding"/>
    <property type="evidence" value="ECO:0007669"/>
    <property type="project" value="InterPro"/>
</dbReference>
<keyword evidence="1" id="KW-0539">Nucleus</keyword>
<feature type="compositionally biased region" description="Polar residues" evidence="2">
    <location>
        <begin position="120"/>
        <end position="131"/>
    </location>
</feature>
<dbReference type="PANTHER" id="PTHR37534">
    <property type="entry name" value="TRANSCRIPTIONAL ACTIVATOR PROTEIN UGA3"/>
    <property type="match status" value="1"/>
</dbReference>
<sequence length="608" mass="66951">MFCRSPASRFKFPRSSNPLYPLRRMASQPAKRVRTGCLKCRVRRRKCDEGKPRCQRCISGGFDCQYGTRLSFLDKNAFTVNEPAPPVKENAAAPSYRKVQFVDEPSNKDSHQEHDASDPAGQQSSLPSRGESSVPKAAIETSNGRRHSSPVGGHDQLHDEQQAPTTFGGWNSSILSSPVTSGGDQIALDALLSLGNEHATAFVDSNLRRSSVASIPLIQAEIPAHIEDNSVNAGGSSHDIPVNINPPDHGIPDIPTFSLLKTYRYELAPWLDICDLGQTFGMAVPCLATESGPVLQNILALSAAFTGASSKDGRTHIPSGLARFNESNTDPEERLLCMSLSRAGGIFNGDFGLNDGLDIHNILRTAHQDIGSTLASPVPVASYYVLIRLVVSRGLMHETPVPIPVRMPGVLPSHWHRTELAKQVFQCAHAPLILCIRVMNFCWGETSDRLGPSGDMVRNWRSLVDDLNTWFTSRPQEFMSMVEIDNADDGFPVILFTSGAAVFGNQLYHTAMFLLLRHKPRTVILPSRHRSSTMSTLWHARRICGIALNNDRRECWDTSLVASLLVSARTMTHEAQHRALLAGIDKVENLTAWKLDSVRNILKMEWGV</sequence>
<dbReference type="Pfam" id="PF00172">
    <property type="entry name" value="Zn_clus"/>
    <property type="match status" value="1"/>
</dbReference>
<protein>
    <recommendedName>
        <fullName evidence="3">Zn(2)-C6 fungal-type domain-containing protein</fullName>
    </recommendedName>
</protein>
<dbReference type="AlphaFoldDB" id="A0A9P9WNA1"/>
<dbReference type="PROSITE" id="PS00463">
    <property type="entry name" value="ZN2_CY6_FUNGAL_1"/>
    <property type="match status" value="1"/>
</dbReference>
<feature type="domain" description="Zn(2)-C6 fungal-type" evidence="3">
    <location>
        <begin position="36"/>
        <end position="66"/>
    </location>
</feature>
<feature type="region of interest" description="Disordered" evidence="2">
    <location>
        <begin position="104"/>
        <end position="170"/>
    </location>
</feature>
<dbReference type="GO" id="GO:0000981">
    <property type="term" value="F:DNA-binding transcription factor activity, RNA polymerase II-specific"/>
    <property type="evidence" value="ECO:0007669"/>
    <property type="project" value="InterPro"/>
</dbReference>
<gene>
    <name evidence="4" type="ORF">JX265_005699</name>
</gene>
<evidence type="ECO:0000256" key="1">
    <source>
        <dbReference type="ARBA" id="ARBA00023242"/>
    </source>
</evidence>
<dbReference type="GO" id="GO:0005634">
    <property type="term" value="C:nucleus"/>
    <property type="evidence" value="ECO:0007669"/>
    <property type="project" value="TreeGrafter"/>
</dbReference>
<comment type="caution">
    <text evidence="4">The sequence shown here is derived from an EMBL/GenBank/DDBJ whole genome shotgun (WGS) entry which is preliminary data.</text>
</comment>
<reference evidence="4" key="1">
    <citation type="submission" date="2021-03" db="EMBL/GenBank/DDBJ databases">
        <title>Revisited historic fungal species revealed as producer of novel bioactive compounds through whole genome sequencing and comparative genomics.</title>
        <authorList>
            <person name="Vignolle G.A."/>
            <person name="Hochenegger N."/>
            <person name="Mach R.L."/>
            <person name="Mach-Aigner A.R."/>
            <person name="Javad Rahimi M."/>
            <person name="Salim K.A."/>
            <person name="Chan C.M."/>
            <person name="Lim L.B.L."/>
            <person name="Cai F."/>
            <person name="Druzhinina I.S."/>
            <person name="U'Ren J.M."/>
            <person name="Derntl C."/>
        </authorList>
    </citation>
    <scope>NUCLEOTIDE SEQUENCE</scope>
    <source>
        <strain evidence="4">TUCIM 5799</strain>
    </source>
</reference>
<evidence type="ECO:0000313" key="5">
    <source>
        <dbReference type="Proteomes" id="UP000829685"/>
    </source>
</evidence>
<dbReference type="Gene3D" id="4.10.240.10">
    <property type="entry name" value="Zn(2)-C6 fungal-type DNA-binding domain"/>
    <property type="match status" value="1"/>
</dbReference>
<dbReference type="PANTHER" id="PTHR37534:SF2">
    <property type="entry name" value="N-ACETYLTRANSFERASE DOMAIN-CONTAINING PROTEIN"/>
    <property type="match status" value="1"/>
</dbReference>
<dbReference type="EMBL" id="JAFIMR010000012">
    <property type="protein sequence ID" value="KAI1871713.1"/>
    <property type="molecule type" value="Genomic_DNA"/>
</dbReference>
<dbReference type="InterPro" id="IPR036864">
    <property type="entry name" value="Zn2-C6_fun-type_DNA-bd_sf"/>
</dbReference>
<evidence type="ECO:0000313" key="4">
    <source>
        <dbReference type="EMBL" id="KAI1871713.1"/>
    </source>
</evidence>
<keyword evidence="5" id="KW-1185">Reference proteome</keyword>
<dbReference type="GO" id="GO:0000976">
    <property type="term" value="F:transcription cis-regulatory region binding"/>
    <property type="evidence" value="ECO:0007669"/>
    <property type="project" value="TreeGrafter"/>
</dbReference>
<dbReference type="SUPFAM" id="SSF57701">
    <property type="entry name" value="Zn2/Cys6 DNA-binding domain"/>
    <property type="match status" value="1"/>
</dbReference>
<name>A0A9P9WNA1_9PEZI</name>